<accession>A0A4V6NB21</accession>
<dbReference type="NCBIfam" id="NF045620">
    <property type="entry name" value="Sfum_1244_fam"/>
    <property type="match status" value="1"/>
</dbReference>
<dbReference type="Pfam" id="PF21740">
    <property type="entry name" value="DUF6866_C"/>
    <property type="match status" value="1"/>
</dbReference>
<dbReference type="InterPro" id="IPR054640">
    <property type="entry name" value="Sfum_1244-like"/>
</dbReference>
<proteinExistence type="predicted"/>
<dbReference type="EMBL" id="SJZB01000014">
    <property type="protein sequence ID" value="TCJ17192.1"/>
    <property type="molecule type" value="Genomic_DNA"/>
</dbReference>
<evidence type="ECO:0000259" key="2">
    <source>
        <dbReference type="Pfam" id="PF21740"/>
    </source>
</evidence>
<dbReference type="AlphaFoldDB" id="A0A4V6NB21"/>
<evidence type="ECO:0000313" key="4">
    <source>
        <dbReference type="Proteomes" id="UP000295443"/>
    </source>
</evidence>
<protein>
    <submittedName>
        <fullName evidence="3">Uncharacterized protein</fullName>
    </submittedName>
</protein>
<keyword evidence="4" id="KW-1185">Reference proteome</keyword>
<dbReference type="OrthoDB" id="9777679at2"/>
<reference evidence="3 4" key="1">
    <citation type="submission" date="2019-03" db="EMBL/GenBank/DDBJ databases">
        <title>Genome sequence of Thiobacillaceae bacterium LSR1, a sulfur-oxidizing bacterium isolated from freshwater sediment.</title>
        <authorList>
            <person name="Li S."/>
        </authorList>
    </citation>
    <scope>NUCLEOTIDE SEQUENCE [LARGE SCALE GENOMIC DNA]</scope>
    <source>
        <strain evidence="3 4">LSR1</strain>
    </source>
</reference>
<dbReference type="InterPro" id="IPR049200">
    <property type="entry name" value="DUF6866_C"/>
</dbReference>
<dbReference type="Proteomes" id="UP000295443">
    <property type="component" value="Unassembled WGS sequence"/>
</dbReference>
<comment type="caution">
    <text evidence="3">The sequence shown here is derived from an EMBL/GenBank/DDBJ whole genome shotgun (WGS) entry which is preliminary data.</text>
</comment>
<dbReference type="RefSeq" id="WP_131445075.1">
    <property type="nucleotide sequence ID" value="NZ_SJZB01000014.1"/>
</dbReference>
<dbReference type="Pfam" id="PF21739">
    <property type="entry name" value="DUF6866_N"/>
    <property type="match status" value="1"/>
</dbReference>
<feature type="domain" description="DUF6866" evidence="1">
    <location>
        <begin position="9"/>
        <end position="160"/>
    </location>
</feature>
<sequence length="359" mass="40491">MTGFDLDAIVGAIRQNCHISDAQHAGDLTLCTFLLKMRELYRWEHAIPLSREMARAEVGDWMNLRGQLWDGLEAVPYEPVPLPDGPVDPFEAARINAVLLEHGYVYSGGYGRHCKPHFFLGELLRRERRHGFDVYVTGHELARDLEAPPGMYLDRTLFIRTEALRRWLWEKYEEWRWSRKNDAMARALACYPFDTAPEAALDAMTATEMESVLLHELGEARVGAALGEAWEGLLLTVMRSRAEIMVRAVRDLYADCLSTLPGLVERGDPAALHFFFANFVGMRRKLAPELAQAYEHWQAGGDLAGIEQAARQGLARWQAETEALLAMHAELGDATVAAVEVRYDGPRRDRSCPEQARAA</sequence>
<evidence type="ECO:0000313" key="3">
    <source>
        <dbReference type="EMBL" id="TCJ17192.1"/>
    </source>
</evidence>
<gene>
    <name evidence="3" type="ORF">EZJ19_04370</name>
</gene>
<name>A0A4V6NB21_9PROT</name>
<feature type="domain" description="DUF6866" evidence="2">
    <location>
        <begin position="165"/>
        <end position="342"/>
    </location>
</feature>
<evidence type="ECO:0000259" key="1">
    <source>
        <dbReference type="Pfam" id="PF21739"/>
    </source>
</evidence>
<dbReference type="InterPro" id="IPR049199">
    <property type="entry name" value="DUF6866_N"/>
</dbReference>
<organism evidence="3 4">
    <name type="scientific">Parasulfuritortus cantonensis</name>
    <dbReference type="NCBI Taxonomy" id="2528202"/>
    <lineage>
        <taxon>Bacteria</taxon>
        <taxon>Pseudomonadati</taxon>
        <taxon>Pseudomonadota</taxon>
        <taxon>Betaproteobacteria</taxon>
        <taxon>Nitrosomonadales</taxon>
        <taxon>Thiobacillaceae</taxon>
        <taxon>Parasulfuritortus</taxon>
    </lineage>
</organism>